<evidence type="ECO:0000256" key="1">
    <source>
        <dbReference type="SAM" id="Phobius"/>
    </source>
</evidence>
<accession>A0A1E3AVH2</accession>
<dbReference type="GeneID" id="93298985"/>
<organism evidence="2 3">
    <name type="scientific">Eisenbergiella tayi</name>
    <dbReference type="NCBI Taxonomy" id="1432052"/>
    <lineage>
        <taxon>Bacteria</taxon>
        <taxon>Bacillati</taxon>
        <taxon>Bacillota</taxon>
        <taxon>Clostridia</taxon>
        <taxon>Lachnospirales</taxon>
        <taxon>Lachnospiraceae</taxon>
        <taxon>Eisenbergiella</taxon>
    </lineage>
</organism>
<feature type="transmembrane region" description="Helical" evidence="1">
    <location>
        <begin position="12"/>
        <end position="27"/>
    </location>
</feature>
<dbReference type="Pfam" id="PF10960">
    <property type="entry name" value="Holin_BhlA"/>
    <property type="match status" value="1"/>
</dbReference>
<keyword evidence="1" id="KW-0812">Transmembrane</keyword>
<dbReference type="EMBL" id="MCGI01000001">
    <property type="protein sequence ID" value="ODM12685.1"/>
    <property type="molecule type" value="Genomic_DNA"/>
</dbReference>
<dbReference type="InterPro" id="IPR024405">
    <property type="entry name" value="Phage_BhlA/UviB"/>
</dbReference>
<keyword evidence="1" id="KW-1133">Transmembrane helix</keyword>
<dbReference type="AlphaFoldDB" id="A0A1E3AVH2"/>
<dbReference type="Proteomes" id="UP000095003">
    <property type="component" value="Unassembled WGS sequence"/>
</dbReference>
<name>A0A1E3AVH2_9FIRM</name>
<gene>
    <name evidence="2" type="primary">uviB</name>
    <name evidence="2" type="ORF">BEH84_00400</name>
</gene>
<comment type="caution">
    <text evidence="2">The sequence shown here is derived from an EMBL/GenBank/DDBJ whole genome shotgun (WGS) entry which is preliminary data.</text>
</comment>
<protein>
    <submittedName>
        <fullName evidence="2">Bacteriocin UviB</fullName>
    </submittedName>
</protein>
<proteinExistence type="predicted"/>
<sequence>MEEIILRMVDSQGIWAALFVFLLLYTIKKNDNLDKQQDAREEKYQKMLSELTESLAVVKEIKNTVDDLSEKVNSL</sequence>
<dbReference type="RefSeq" id="WP_009255887.1">
    <property type="nucleotide sequence ID" value="NZ_CABMHK010000162.1"/>
</dbReference>
<evidence type="ECO:0000313" key="3">
    <source>
        <dbReference type="Proteomes" id="UP000095003"/>
    </source>
</evidence>
<keyword evidence="1" id="KW-0472">Membrane</keyword>
<reference evidence="2 3" key="1">
    <citation type="submission" date="2016-07" db="EMBL/GenBank/DDBJ databases">
        <title>Characterization of isolates of Eisenbergiella tayi derived from blood cultures, using whole genome sequencing.</title>
        <authorList>
            <person name="Burdz T."/>
            <person name="Wiebe D."/>
            <person name="Huynh C."/>
            <person name="Bernard K."/>
        </authorList>
    </citation>
    <scope>NUCLEOTIDE SEQUENCE [LARGE SCALE GENOMIC DNA]</scope>
    <source>
        <strain evidence="2 3">NML 120489</strain>
    </source>
</reference>
<evidence type="ECO:0000313" key="2">
    <source>
        <dbReference type="EMBL" id="ODM12685.1"/>
    </source>
</evidence>